<evidence type="ECO:0000313" key="2">
    <source>
        <dbReference type="EMBL" id="MFD0794951.1"/>
    </source>
</evidence>
<sequence length="384" mass="43921">MIVELRGVEFHNKGAELMLFAILEQVKKRFPDTIFVMEKTKNAPIHKQREVGIYTKFEIEKIRNRGIAIGKLMGLVPKAIRRNKGYILESEIDVVLDGSGFAYGDYWGYKNAKYRLSSKIVKWRKEGKKVIVLPQAFGKFEDKNIQREMKIIIENANLIFARDEYSLKYLRGVKVNDANTFLKPDFTNLITGVVPATFDADTMEVAIIPNNKVVESGVFASRQEYIDFLNNLCKIIKEKGKKPFFLIHEGVKDLRLAEAVNEQYNADVKILIEDNSLHVKGIIGKSQAVITSRFHGLVSALAQAVPCLCVGWSHKYEALMQDYNYADGLIGKKDFETDNLKNKINMILEDTSRNKIIENLKAMSAKQKELSKQMWNQVFEVLEK</sequence>
<comment type="caution">
    <text evidence="2">The sequence shown here is derived from an EMBL/GenBank/DDBJ whole genome shotgun (WGS) entry which is preliminary data.</text>
</comment>
<dbReference type="Proteomes" id="UP001597010">
    <property type="component" value="Unassembled WGS sequence"/>
</dbReference>
<dbReference type="PANTHER" id="PTHR36836:SF1">
    <property type="entry name" value="COLANIC ACID BIOSYNTHESIS PROTEIN WCAK"/>
    <property type="match status" value="1"/>
</dbReference>
<feature type="domain" description="Polysaccharide pyruvyl transferase" evidence="1">
    <location>
        <begin position="12"/>
        <end position="314"/>
    </location>
</feature>
<dbReference type="RefSeq" id="WP_377116855.1">
    <property type="nucleotide sequence ID" value="NZ_JBHTHZ010000013.1"/>
</dbReference>
<reference evidence="3" key="1">
    <citation type="journal article" date="2019" name="Int. J. Syst. Evol. Microbiol.">
        <title>The Global Catalogue of Microorganisms (GCM) 10K type strain sequencing project: providing services to taxonomists for standard genome sequencing and annotation.</title>
        <authorList>
            <consortium name="The Broad Institute Genomics Platform"/>
            <consortium name="The Broad Institute Genome Sequencing Center for Infectious Disease"/>
            <person name="Wu L."/>
            <person name="Ma J."/>
        </authorList>
    </citation>
    <scope>NUCLEOTIDE SEQUENCE [LARGE SCALE GENOMIC DNA]</scope>
    <source>
        <strain evidence="3">CCUG 61484</strain>
    </source>
</reference>
<dbReference type="InterPro" id="IPR007345">
    <property type="entry name" value="Polysacch_pyruvyl_Trfase"/>
</dbReference>
<dbReference type="PANTHER" id="PTHR36836">
    <property type="entry name" value="COLANIC ACID BIOSYNTHESIS PROTEIN WCAK"/>
    <property type="match status" value="1"/>
</dbReference>
<evidence type="ECO:0000313" key="3">
    <source>
        <dbReference type="Proteomes" id="UP001597010"/>
    </source>
</evidence>
<dbReference type="GO" id="GO:0016740">
    <property type="term" value="F:transferase activity"/>
    <property type="evidence" value="ECO:0007669"/>
    <property type="project" value="UniProtKB-KW"/>
</dbReference>
<keyword evidence="3" id="KW-1185">Reference proteome</keyword>
<dbReference type="EMBL" id="JBHTHZ010000013">
    <property type="protein sequence ID" value="MFD0794951.1"/>
    <property type="molecule type" value="Genomic_DNA"/>
</dbReference>
<proteinExistence type="predicted"/>
<evidence type="ECO:0000259" key="1">
    <source>
        <dbReference type="Pfam" id="PF04230"/>
    </source>
</evidence>
<accession>A0ABW3AV53</accession>
<name>A0ABW3AV53_9SPHI</name>
<protein>
    <submittedName>
        <fullName evidence="2">Polysaccharide pyruvyl transferase family protein</fullName>
    </submittedName>
</protein>
<gene>
    <name evidence="2" type="ORF">ACFQZX_15120</name>
</gene>
<organism evidence="2 3">
    <name type="scientific">Mucilaginibacter litoreus</name>
    <dbReference type="NCBI Taxonomy" id="1048221"/>
    <lineage>
        <taxon>Bacteria</taxon>
        <taxon>Pseudomonadati</taxon>
        <taxon>Bacteroidota</taxon>
        <taxon>Sphingobacteriia</taxon>
        <taxon>Sphingobacteriales</taxon>
        <taxon>Sphingobacteriaceae</taxon>
        <taxon>Mucilaginibacter</taxon>
    </lineage>
</organism>
<dbReference type="Pfam" id="PF04230">
    <property type="entry name" value="PS_pyruv_trans"/>
    <property type="match status" value="1"/>
</dbReference>
<keyword evidence="2" id="KW-0808">Transferase</keyword>